<dbReference type="AlphaFoldDB" id="A0A1N6VXW5"/>
<evidence type="ECO:0000259" key="2">
    <source>
        <dbReference type="Pfam" id="PF13386"/>
    </source>
</evidence>
<name>A0A1N6VXW5_9SPIO</name>
<feature type="transmembrane region" description="Helical" evidence="1">
    <location>
        <begin position="143"/>
        <end position="166"/>
    </location>
</feature>
<keyword evidence="1" id="KW-1133">Transmembrane helix</keyword>
<dbReference type="EMBL" id="FTMS01000016">
    <property type="protein sequence ID" value="SIQ82684.1"/>
    <property type="molecule type" value="Genomic_DNA"/>
</dbReference>
<dbReference type="OrthoDB" id="371203at2"/>
<dbReference type="Proteomes" id="UP000186400">
    <property type="component" value="Unassembled WGS sequence"/>
</dbReference>
<dbReference type="STRING" id="159291.SAMN05920897_11618"/>
<feature type="domain" description="Urease accessory protein UreH-like transmembrane" evidence="2">
    <location>
        <begin position="9"/>
        <end position="180"/>
    </location>
</feature>
<dbReference type="RefSeq" id="WP_076489502.1">
    <property type="nucleotide sequence ID" value="NZ_FTMS01000016.1"/>
</dbReference>
<feature type="transmembrane region" description="Helical" evidence="1">
    <location>
        <begin position="42"/>
        <end position="69"/>
    </location>
</feature>
<evidence type="ECO:0000256" key="1">
    <source>
        <dbReference type="SAM" id="Phobius"/>
    </source>
</evidence>
<dbReference type="InterPro" id="IPR039447">
    <property type="entry name" value="UreH-like_TM_dom"/>
</dbReference>
<keyword evidence="1" id="KW-0812">Transmembrane</keyword>
<evidence type="ECO:0000313" key="3">
    <source>
        <dbReference type="EMBL" id="SIQ82684.1"/>
    </source>
</evidence>
<sequence>MLWSSYLSGLILGLGICSLHCSLLLAPLAAHLHSTWRGGVRTALLFSLGKTIALTVYGGLAVLMGFLVYDIFHHRWVTFAAGMIVAITGIWFLLYSGHCGCLARRGSPFMLGLVDGAVPCAATSGFLLYLATRGGSPLLGMAGGFFFGLGTATGPALLVCGIAPSLWRRLTGKPQTRIILRVAGASVLFLWSFFLLAGAGL</sequence>
<feature type="transmembrane region" description="Helical" evidence="1">
    <location>
        <begin position="109"/>
        <end position="131"/>
    </location>
</feature>
<feature type="transmembrane region" description="Helical" evidence="1">
    <location>
        <begin position="178"/>
        <end position="199"/>
    </location>
</feature>
<feature type="transmembrane region" description="Helical" evidence="1">
    <location>
        <begin position="75"/>
        <end position="97"/>
    </location>
</feature>
<gene>
    <name evidence="3" type="ORF">SAMN05920897_11618</name>
</gene>
<keyword evidence="1" id="KW-0472">Membrane</keyword>
<dbReference type="Pfam" id="PF13386">
    <property type="entry name" value="DsbD_2"/>
    <property type="match status" value="1"/>
</dbReference>
<feature type="transmembrane region" description="Helical" evidence="1">
    <location>
        <begin position="6"/>
        <end position="30"/>
    </location>
</feature>
<evidence type="ECO:0000313" key="4">
    <source>
        <dbReference type="Proteomes" id="UP000186400"/>
    </source>
</evidence>
<keyword evidence="4" id="KW-1185">Reference proteome</keyword>
<reference evidence="4" key="1">
    <citation type="submission" date="2017-01" db="EMBL/GenBank/DDBJ databases">
        <authorList>
            <person name="Varghese N."/>
            <person name="Submissions S."/>
        </authorList>
    </citation>
    <scope>NUCLEOTIDE SEQUENCE [LARGE SCALE GENOMIC DNA]</scope>
    <source>
        <strain evidence="4">ASpG1</strain>
    </source>
</reference>
<accession>A0A1N6VXW5</accession>
<proteinExistence type="predicted"/>
<organism evidence="3 4">
    <name type="scientific">Alkalispirochaeta americana</name>
    <dbReference type="NCBI Taxonomy" id="159291"/>
    <lineage>
        <taxon>Bacteria</taxon>
        <taxon>Pseudomonadati</taxon>
        <taxon>Spirochaetota</taxon>
        <taxon>Spirochaetia</taxon>
        <taxon>Spirochaetales</taxon>
        <taxon>Spirochaetaceae</taxon>
        <taxon>Alkalispirochaeta</taxon>
    </lineage>
</organism>
<protein>
    <recommendedName>
        <fullName evidence="2">Urease accessory protein UreH-like transmembrane domain-containing protein</fullName>
    </recommendedName>
</protein>